<evidence type="ECO:0000313" key="3">
    <source>
        <dbReference type="Proteomes" id="UP000198796"/>
    </source>
</evidence>
<keyword evidence="1" id="KW-0732">Signal</keyword>
<dbReference type="Proteomes" id="UP000198796">
    <property type="component" value="Unassembled WGS sequence"/>
</dbReference>
<dbReference type="EMBL" id="FOJU01000002">
    <property type="protein sequence ID" value="SFA87974.1"/>
    <property type="molecule type" value="Genomic_DNA"/>
</dbReference>
<gene>
    <name evidence="2" type="ORF">SAMN05421688_1428</name>
</gene>
<evidence type="ECO:0000313" key="2">
    <source>
        <dbReference type="EMBL" id="SFA87974.1"/>
    </source>
</evidence>
<keyword evidence="3" id="KW-1185">Reference proteome</keyword>
<accession>A0A1I0WHC5</accession>
<reference evidence="2 3" key="1">
    <citation type="submission" date="2016-10" db="EMBL/GenBank/DDBJ databases">
        <authorList>
            <person name="de Groot N.N."/>
        </authorList>
    </citation>
    <scope>NUCLEOTIDE SEQUENCE [LARGE SCALE GENOMIC DNA]</scope>
    <source>
        <strain evidence="2 3">DSM 29316</strain>
    </source>
</reference>
<dbReference type="AlphaFoldDB" id="A0A1I0WHC5"/>
<evidence type="ECO:0000256" key="1">
    <source>
        <dbReference type="SAM" id="SignalP"/>
    </source>
</evidence>
<feature type="signal peptide" evidence="1">
    <location>
        <begin position="1"/>
        <end position="23"/>
    </location>
</feature>
<organism evidence="2 3">
    <name type="scientific">Poseidonocella pacifica</name>
    <dbReference type="NCBI Taxonomy" id="871651"/>
    <lineage>
        <taxon>Bacteria</taxon>
        <taxon>Pseudomonadati</taxon>
        <taxon>Pseudomonadota</taxon>
        <taxon>Alphaproteobacteria</taxon>
        <taxon>Rhodobacterales</taxon>
        <taxon>Roseobacteraceae</taxon>
        <taxon>Poseidonocella</taxon>
    </lineage>
</organism>
<dbReference type="OrthoDB" id="7877080at2"/>
<proteinExistence type="predicted"/>
<sequence length="98" mass="9925">MSNAVPIFLALALSFGAPLLSLAALPAATTEEGPVLVVGAPWRDLTELVRASGARPIGPVQAPFAVLADADAGARERLASSHTWAVLPARALAKLCGA</sequence>
<dbReference type="STRING" id="871651.SAMN05421688_1428"/>
<name>A0A1I0WHC5_9RHOB</name>
<protein>
    <submittedName>
        <fullName evidence="2">Uncharacterized protein</fullName>
    </submittedName>
</protein>
<feature type="chain" id="PRO_5011463758" evidence="1">
    <location>
        <begin position="24"/>
        <end position="98"/>
    </location>
</feature>